<dbReference type="KEGG" id="ntg:NSCAC_1275"/>
<dbReference type="PROSITE" id="PS51257">
    <property type="entry name" value="PROKAR_LIPOPROTEIN"/>
    <property type="match status" value="1"/>
</dbReference>
<gene>
    <name evidence="1" type="ORF">NSCAC_1275</name>
</gene>
<organism evidence="1 2">
    <name type="scientific">Candidatus Nitrosacidococcus tergens</name>
    <dbReference type="NCBI Taxonomy" id="553981"/>
    <lineage>
        <taxon>Bacteria</taxon>
        <taxon>Pseudomonadati</taxon>
        <taxon>Pseudomonadota</taxon>
        <taxon>Gammaproteobacteria</taxon>
        <taxon>Chromatiales</taxon>
        <taxon>Chromatiaceae</taxon>
        <taxon>Candidatus Nitrosacidococcus</taxon>
    </lineage>
</organism>
<proteinExistence type="predicted"/>
<reference evidence="1 2" key="1">
    <citation type="submission" date="2020-03" db="EMBL/GenBank/DDBJ databases">
        <authorList>
            <person name="Picone N."/>
        </authorList>
    </citation>
    <scope>NUCLEOTIDE SEQUENCE [LARGE SCALE GENOMIC DNA]</scope>
    <source>
        <strain evidence="1">NSCAC1</strain>
    </source>
</reference>
<dbReference type="AlphaFoldDB" id="A0A7G1QAM1"/>
<keyword evidence="2" id="KW-1185">Reference proteome</keyword>
<evidence type="ECO:0000313" key="1">
    <source>
        <dbReference type="EMBL" id="CAB1276645.1"/>
    </source>
</evidence>
<dbReference type="RefSeq" id="WP_197743976.1">
    <property type="nucleotide sequence ID" value="NZ_LR778175.1"/>
</dbReference>
<dbReference type="Proteomes" id="UP000516072">
    <property type="component" value="Chromosome"/>
</dbReference>
<sequence length="173" mass="20117">MKNFLLLPPIHALFLTLLVACQPSSEDSKTIKYDLAGIWESTFEIKGSSNQIIKNRILLTLSEDSYQYSWYKKLVAEDDSSVIYDWIEVSRENGRSSMTEGYMQWTADIYGHRRYNKNSGTWTQLRMHPSSNDHAIFSSLEGNKLTLKEDYNMDGDYNGFFDKPETLIFLKKE</sequence>
<evidence type="ECO:0000313" key="2">
    <source>
        <dbReference type="Proteomes" id="UP000516072"/>
    </source>
</evidence>
<protein>
    <submittedName>
        <fullName evidence="1">Uncharacterized protein</fullName>
    </submittedName>
</protein>
<name>A0A7G1QAM1_9GAMM</name>
<accession>A0A7G1QAM1</accession>
<dbReference type="EMBL" id="LR778175">
    <property type="protein sequence ID" value="CAB1276645.1"/>
    <property type="molecule type" value="Genomic_DNA"/>
</dbReference>